<dbReference type="Gene3D" id="3.40.630.30">
    <property type="match status" value="1"/>
</dbReference>
<organism evidence="2 3">
    <name type="scientific">Raineya orbicola</name>
    <dbReference type="NCBI Taxonomy" id="2016530"/>
    <lineage>
        <taxon>Bacteria</taxon>
        <taxon>Pseudomonadati</taxon>
        <taxon>Bacteroidota</taxon>
        <taxon>Cytophagia</taxon>
        <taxon>Cytophagales</taxon>
        <taxon>Raineyaceae</taxon>
        <taxon>Raineya</taxon>
    </lineage>
</organism>
<protein>
    <submittedName>
        <fullName evidence="2">Acetyltransferase (GNAT) domain</fullName>
    </submittedName>
</protein>
<dbReference type="RefSeq" id="WP_101357836.1">
    <property type="nucleotide sequence ID" value="NZ_NKXO01000007.1"/>
</dbReference>
<keyword evidence="3" id="KW-1185">Reference proteome</keyword>
<dbReference type="EMBL" id="NKXO01000007">
    <property type="protein sequence ID" value="PKQ70348.1"/>
    <property type="molecule type" value="Genomic_DNA"/>
</dbReference>
<evidence type="ECO:0000259" key="1">
    <source>
        <dbReference type="Pfam" id="PF13480"/>
    </source>
</evidence>
<dbReference type="GO" id="GO:0016740">
    <property type="term" value="F:transferase activity"/>
    <property type="evidence" value="ECO:0007669"/>
    <property type="project" value="UniProtKB-KW"/>
</dbReference>
<evidence type="ECO:0000313" key="2">
    <source>
        <dbReference type="EMBL" id="PKQ70348.1"/>
    </source>
</evidence>
<gene>
    <name evidence="2" type="ORF">Rain11_0576</name>
</gene>
<keyword evidence="2" id="KW-0808">Transferase</keyword>
<dbReference type="OrthoDB" id="9786422at2"/>
<dbReference type="AlphaFoldDB" id="A0A2N3IJB9"/>
<dbReference type="InterPro" id="IPR038740">
    <property type="entry name" value="BioF2-like_GNAT_dom"/>
</dbReference>
<dbReference type="Proteomes" id="UP000233387">
    <property type="component" value="Unassembled WGS sequence"/>
</dbReference>
<name>A0A2N3IJB9_9BACT</name>
<accession>A0A2N3IJB9</accession>
<dbReference type="SUPFAM" id="SSF55729">
    <property type="entry name" value="Acyl-CoA N-acyltransferases (Nat)"/>
    <property type="match status" value="1"/>
</dbReference>
<evidence type="ECO:0000313" key="3">
    <source>
        <dbReference type="Proteomes" id="UP000233387"/>
    </source>
</evidence>
<reference evidence="2 3" key="1">
    <citation type="submission" date="2017-06" db="EMBL/GenBank/DDBJ databases">
        <title>Raineya orbicola gen. nov., sp. nov. a slightly thermophilic bacterium of the phylum Bacteroidetes and the description of Raineyaceae fam. nov.</title>
        <authorList>
            <person name="Albuquerque L."/>
            <person name="Polonia A.R.M."/>
            <person name="Barroso C."/>
            <person name="Froufe H.J.C."/>
            <person name="Lage O."/>
            <person name="Lobo-Da-Cunha A."/>
            <person name="Egas C."/>
            <person name="Da Costa M.S."/>
        </authorList>
    </citation>
    <scope>NUCLEOTIDE SEQUENCE [LARGE SCALE GENOMIC DNA]</scope>
    <source>
        <strain evidence="2 3">SPSPC-11</strain>
    </source>
</reference>
<comment type="caution">
    <text evidence="2">The sequence shown here is derived from an EMBL/GenBank/DDBJ whole genome shotgun (WGS) entry which is preliminary data.</text>
</comment>
<feature type="domain" description="BioF2-like acetyltransferase" evidence="1">
    <location>
        <begin position="164"/>
        <end position="288"/>
    </location>
</feature>
<proteinExistence type="predicted"/>
<dbReference type="InterPro" id="IPR016181">
    <property type="entry name" value="Acyl_CoA_acyltransferase"/>
</dbReference>
<dbReference type="Pfam" id="PF13480">
    <property type="entry name" value="Acetyltransf_6"/>
    <property type="match status" value="1"/>
</dbReference>
<sequence>MKANKSITFRALPLAEFAQLALQETYESFLFNTNRHLLLQKNPNVWVFGAEQNQKILARCNIFLNESVGYSPWRMSFGGIEFCPKLSYEVLHNFVVFLTSFCKQELQLQKLHIKQYPFSYTESNSHLLTQILLQNGFSVQNQELTQYIQVNQPFEENLHLSEKRRLQKALKAGFVVEWWQNPDWKQVFTFVAEARKRRSFPLTMNETDFYETVATFPEKYSVFVVKKNAEIVALTVGVKVSRKVFYNFYPADNPSFLSYSPMVLLTKGLVDFCKEQSFEILDLGISTENGKANTGLIRFKKNLGSQNALKLSFVKILD</sequence>